<evidence type="ECO:0000256" key="1">
    <source>
        <dbReference type="SAM" id="Phobius"/>
    </source>
</evidence>
<proteinExistence type="predicted"/>
<keyword evidence="1" id="KW-0472">Membrane</keyword>
<reference evidence="3" key="1">
    <citation type="journal article" date="2019" name="Int. J. Syst. Evol. Microbiol.">
        <title>The Global Catalogue of Microorganisms (GCM) 10K type strain sequencing project: providing services to taxonomists for standard genome sequencing and annotation.</title>
        <authorList>
            <consortium name="The Broad Institute Genomics Platform"/>
            <consortium name="The Broad Institute Genome Sequencing Center for Infectious Disease"/>
            <person name="Wu L."/>
            <person name="Ma J."/>
        </authorList>
    </citation>
    <scope>NUCLEOTIDE SEQUENCE [LARGE SCALE GENOMIC DNA]</scope>
    <source>
        <strain evidence="3">CGMCC 4.7426</strain>
    </source>
</reference>
<dbReference type="RefSeq" id="WP_390295671.1">
    <property type="nucleotide sequence ID" value="NZ_JBHSFU010000005.1"/>
</dbReference>
<feature type="transmembrane region" description="Helical" evidence="1">
    <location>
        <begin position="37"/>
        <end position="53"/>
    </location>
</feature>
<accession>A0ABV9DJT5</accession>
<sequence length="69" mass="7905">MSKSEKRWRRFYLTLMIFIYAVYVPVTLIEWLAGGGGIPYTAVIVGIALPYMRKNHIESIREKEGKSGV</sequence>
<protein>
    <submittedName>
        <fullName evidence="2">Uncharacterized protein</fullName>
    </submittedName>
</protein>
<dbReference type="Proteomes" id="UP001595989">
    <property type="component" value="Unassembled WGS sequence"/>
</dbReference>
<organism evidence="2 3">
    <name type="scientific">Virgibacillus kekensis</name>
    <dbReference type="NCBI Taxonomy" id="202261"/>
    <lineage>
        <taxon>Bacteria</taxon>
        <taxon>Bacillati</taxon>
        <taxon>Bacillota</taxon>
        <taxon>Bacilli</taxon>
        <taxon>Bacillales</taxon>
        <taxon>Bacillaceae</taxon>
        <taxon>Virgibacillus</taxon>
    </lineage>
</organism>
<evidence type="ECO:0000313" key="3">
    <source>
        <dbReference type="Proteomes" id="UP001595989"/>
    </source>
</evidence>
<dbReference type="EMBL" id="JBHSFU010000005">
    <property type="protein sequence ID" value="MFC4558648.1"/>
    <property type="molecule type" value="Genomic_DNA"/>
</dbReference>
<feature type="transmembrane region" description="Helical" evidence="1">
    <location>
        <begin position="12"/>
        <end position="31"/>
    </location>
</feature>
<keyword evidence="1" id="KW-1133">Transmembrane helix</keyword>
<gene>
    <name evidence="2" type="ORF">ACFO3D_10550</name>
</gene>
<name>A0ABV9DJT5_9BACI</name>
<evidence type="ECO:0000313" key="2">
    <source>
        <dbReference type="EMBL" id="MFC4558648.1"/>
    </source>
</evidence>
<comment type="caution">
    <text evidence="2">The sequence shown here is derived from an EMBL/GenBank/DDBJ whole genome shotgun (WGS) entry which is preliminary data.</text>
</comment>
<keyword evidence="3" id="KW-1185">Reference proteome</keyword>
<keyword evidence="1" id="KW-0812">Transmembrane</keyword>